<dbReference type="Proteomes" id="UP001163321">
    <property type="component" value="Chromosome 9"/>
</dbReference>
<evidence type="ECO:0000313" key="1">
    <source>
        <dbReference type="EMBL" id="KAI9905949.1"/>
    </source>
</evidence>
<accession>A0ACC0VHN2</accession>
<proteinExistence type="predicted"/>
<dbReference type="EMBL" id="CM047588">
    <property type="protein sequence ID" value="KAI9905949.1"/>
    <property type="molecule type" value="Genomic_DNA"/>
</dbReference>
<evidence type="ECO:0000313" key="2">
    <source>
        <dbReference type="Proteomes" id="UP001163321"/>
    </source>
</evidence>
<reference evidence="1 2" key="1">
    <citation type="journal article" date="2022" name="bioRxiv">
        <title>The genome of the oomycete Peronosclerospora sorghi, a cosmopolitan pathogen of maize and sorghum, is inflated with dispersed pseudogenes.</title>
        <authorList>
            <person name="Fletcher K."/>
            <person name="Martin F."/>
            <person name="Isakeit T."/>
            <person name="Cavanaugh K."/>
            <person name="Magill C."/>
            <person name="Michelmore R."/>
        </authorList>
    </citation>
    <scope>NUCLEOTIDE SEQUENCE [LARGE SCALE GENOMIC DNA]</scope>
    <source>
        <strain evidence="1">P6</strain>
    </source>
</reference>
<gene>
    <name evidence="1" type="ORF">PsorP6_014327</name>
</gene>
<name>A0ACC0VHN2_9STRA</name>
<keyword evidence="2" id="KW-1185">Reference proteome</keyword>
<protein>
    <submittedName>
        <fullName evidence="1">Uncharacterized protein</fullName>
    </submittedName>
</protein>
<sequence>MTVISSSKFGPRGYRECWGDYRTEADLEDPSLPLYRFQRDLPRLPVPPLAETVALYLETIQPLVSPAAFARSQELAAAFLQPGGIGHTLQRRLEARAKARSDSSFLAEWWNTLGYLQVRDPVVFNVSYFFHFTDSVHASQRSNIGRAAALLRGSVLFARQVANGSLEPEQLGKKKIPVCATAYKYMFNACRIPRRGQDSYRIYDPTTHTHAVVMRHNKFFRLELVDPRTGEPLGFEALCFQLARILDAAGAKESAIGALTSQHRDAWADARDEFIRASPKNEESLRAIESSVLVLNMDDDAPVSRTEVARGLWHGNGRNRFFDKCVQLVVFENGKAGLLGEHSMLDGMPMARYVDYLLSRLHHGQLDLGRGGQTNAELETSLNPPTQLTFRFTAPTLRNIAQAEKVFDATVVDHDVFVQAFYGYGARSIKGFRCSPDAFVQLAIQLAYKKLFRTNAATYEASQTRIFLHGRTETTRSCSAASVKFTDAMTDASGAVTTDEKRNYLLAAINRHVAYMRKAGAGRGVDRHLLGLKLLVAPGERVPFLEDPVMATSSRWLVSTSHLSHDLFDGWGWGEVVPDGLGIAYSVKDECIQFNIACRQHGNWSARMGHLLEESLVEMQQLFAPPRELGAKL</sequence>
<comment type="caution">
    <text evidence="1">The sequence shown here is derived from an EMBL/GenBank/DDBJ whole genome shotgun (WGS) entry which is preliminary data.</text>
</comment>
<organism evidence="1 2">
    <name type="scientific">Peronosclerospora sorghi</name>
    <dbReference type="NCBI Taxonomy" id="230839"/>
    <lineage>
        <taxon>Eukaryota</taxon>
        <taxon>Sar</taxon>
        <taxon>Stramenopiles</taxon>
        <taxon>Oomycota</taxon>
        <taxon>Peronosporomycetes</taxon>
        <taxon>Peronosporales</taxon>
        <taxon>Peronosporaceae</taxon>
        <taxon>Peronosclerospora</taxon>
    </lineage>
</organism>